<feature type="transmembrane region" description="Helical" evidence="5">
    <location>
        <begin position="135"/>
        <end position="154"/>
    </location>
</feature>
<dbReference type="GO" id="GO:0016020">
    <property type="term" value="C:membrane"/>
    <property type="evidence" value="ECO:0007669"/>
    <property type="project" value="UniProtKB-SubCell"/>
</dbReference>
<keyword evidence="2 5" id="KW-0812">Transmembrane</keyword>
<keyword evidence="4 5" id="KW-0472">Membrane</keyword>
<feature type="transmembrane region" description="Helical" evidence="5">
    <location>
        <begin position="405"/>
        <end position="424"/>
    </location>
</feature>
<keyword evidence="8" id="KW-1185">Reference proteome</keyword>
<feature type="transmembrane region" description="Helical" evidence="5">
    <location>
        <begin position="224"/>
        <end position="245"/>
    </location>
</feature>
<dbReference type="Gene3D" id="1.20.1250.20">
    <property type="entry name" value="MFS general substrate transporter like domains"/>
    <property type="match status" value="2"/>
</dbReference>
<feature type="domain" description="Major facilitator superfamily (MFS) profile" evidence="6">
    <location>
        <begin position="69"/>
        <end position="541"/>
    </location>
</feature>
<feature type="transmembrane region" description="Helical" evidence="5">
    <location>
        <begin position="377"/>
        <end position="398"/>
    </location>
</feature>
<comment type="subcellular location">
    <subcellularLocation>
        <location evidence="1">Membrane</location>
        <topology evidence="1">Multi-pass membrane protein</topology>
    </subcellularLocation>
</comment>
<dbReference type="Pfam" id="PF07690">
    <property type="entry name" value="MFS_1"/>
    <property type="match status" value="1"/>
</dbReference>
<dbReference type="GO" id="GO:0022857">
    <property type="term" value="F:transmembrane transporter activity"/>
    <property type="evidence" value="ECO:0007669"/>
    <property type="project" value="InterPro"/>
</dbReference>
<evidence type="ECO:0000256" key="3">
    <source>
        <dbReference type="ARBA" id="ARBA00022989"/>
    </source>
</evidence>
<dbReference type="OrthoDB" id="2130629at2759"/>
<gene>
    <name evidence="7" type="ORF">D0Z07_6951</name>
</gene>
<feature type="transmembrane region" description="Helical" evidence="5">
    <location>
        <begin position="467"/>
        <end position="495"/>
    </location>
</feature>
<sequence length="546" mass="58655">MSSTITTTTAVGDYQSIELDAIRHSVLTHDSKPVHRKAEDLRQEEQHASTESLTNTAALSISKLRATIIIGTVACINLINSMLGGILVVSLPTMAQDLGLSQELLLWPAGVNALACGCTLLLSGSIADVVGGRKVYLIGIFFLTATTIACGVCRTGLELIIFRAVQGVAVSLCLPSSVILITSNIPTGTYRNTAFACLGAGQPLGYSVGLVLGGVFTQEIGWRYGYYIGAILTFLIFIVSLWGIPDEKVVESQSARIVFERLKAEIDWIGCMLLSSSLGMFSYVFSVLASGTSHFLAPASITLFSIALILVPIFIWYSYRQERLGRKVIIPPSIWSNHVFTSLCITIFVIWGVFNAVELFLTLYYQSVEHLSALQTSVRFLPMVVTGTATNFLTGWLVKRVRADILVLGSAIISAIGPLLMALIKPQASYWTSAFFATACVPICADVLFTVANLVITDVFPQKTHGLAGGVFNAISSIGQSVGLAITAVVASSVTLAQKRNGESATEKLMDGYRATFWFCFAASVMVLGVIGFGLRRIGKVGIKQD</sequence>
<evidence type="ECO:0000256" key="1">
    <source>
        <dbReference type="ARBA" id="ARBA00004141"/>
    </source>
</evidence>
<evidence type="ECO:0000256" key="2">
    <source>
        <dbReference type="ARBA" id="ARBA00022692"/>
    </source>
</evidence>
<dbReference type="SUPFAM" id="SSF103473">
    <property type="entry name" value="MFS general substrate transporter"/>
    <property type="match status" value="1"/>
</dbReference>
<dbReference type="InterPro" id="IPR020846">
    <property type="entry name" value="MFS_dom"/>
</dbReference>
<keyword evidence="3 5" id="KW-1133">Transmembrane helix</keyword>
<feature type="transmembrane region" description="Helical" evidence="5">
    <location>
        <begin position="295"/>
        <end position="319"/>
    </location>
</feature>
<name>A0A9P6VFS2_9HELO</name>
<dbReference type="InterPro" id="IPR011701">
    <property type="entry name" value="MFS"/>
</dbReference>
<dbReference type="PANTHER" id="PTHR42718:SF10">
    <property type="entry name" value="TRANSPORTER, PUTATIVE (AFU_ORTHOLOGUE AFUA_8G06760)-RELATED"/>
    <property type="match status" value="1"/>
</dbReference>
<feature type="transmembrane region" description="Helical" evidence="5">
    <location>
        <begin position="266"/>
        <end position="289"/>
    </location>
</feature>
<protein>
    <submittedName>
        <fullName evidence="7">Efflux pump terG</fullName>
    </submittedName>
</protein>
<dbReference type="InterPro" id="IPR036259">
    <property type="entry name" value="MFS_trans_sf"/>
</dbReference>
<dbReference type="PROSITE" id="PS50850">
    <property type="entry name" value="MFS"/>
    <property type="match status" value="1"/>
</dbReference>
<feature type="transmembrane region" description="Helical" evidence="5">
    <location>
        <begin position="515"/>
        <end position="535"/>
    </location>
</feature>
<evidence type="ECO:0000256" key="5">
    <source>
        <dbReference type="SAM" id="Phobius"/>
    </source>
</evidence>
<dbReference type="Proteomes" id="UP000785200">
    <property type="component" value="Unassembled WGS sequence"/>
</dbReference>
<dbReference type="PANTHER" id="PTHR42718">
    <property type="entry name" value="MAJOR FACILITATOR SUPERFAMILY MULTIDRUG TRANSPORTER MFSC"/>
    <property type="match status" value="1"/>
</dbReference>
<feature type="transmembrane region" description="Helical" evidence="5">
    <location>
        <begin position="430"/>
        <end position="455"/>
    </location>
</feature>
<dbReference type="AlphaFoldDB" id="A0A9P6VFS2"/>
<accession>A0A9P6VFS2</accession>
<feature type="transmembrane region" description="Helical" evidence="5">
    <location>
        <begin position="160"/>
        <end position="181"/>
    </location>
</feature>
<feature type="transmembrane region" description="Helical" evidence="5">
    <location>
        <begin position="340"/>
        <end position="365"/>
    </location>
</feature>
<organism evidence="7 8">
    <name type="scientific">Hyphodiscus hymeniophilus</name>
    <dbReference type="NCBI Taxonomy" id="353542"/>
    <lineage>
        <taxon>Eukaryota</taxon>
        <taxon>Fungi</taxon>
        <taxon>Dikarya</taxon>
        <taxon>Ascomycota</taxon>
        <taxon>Pezizomycotina</taxon>
        <taxon>Leotiomycetes</taxon>
        <taxon>Helotiales</taxon>
        <taxon>Hyphodiscaceae</taxon>
        <taxon>Hyphodiscus</taxon>
    </lineage>
</organism>
<evidence type="ECO:0000313" key="7">
    <source>
        <dbReference type="EMBL" id="KAG0647093.1"/>
    </source>
</evidence>
<comment type="caution">
    <text evidence="7">The sequence shown here is derived from an EMBL/GenBank/DDBJ whole genome shotgun (WGS) entry which is preliminary data.</text>
</comment>
<feature type="transmembrane region" description="Helical" evidence="5">
    <location>
        <begin position="193"/>
        <end position="212"/>
    </location>
</feature>
<proteinExistence type="predicted"/>
<evidence type="ECO:0000256" key="4">
    <source>
        <dbReference type="ARBA" id="ARBA00023136"/>
    </source>
</evidence>
<evidence type="ECO:0000259" key="6">
    <source>
        <dbReference type="PROSITE" id="PS50850"/>
    </source>
</evidence>
<evidence type="ECO:0000313" key="8">
    <source>
        <dbReference type="Proteomes" id="UP000785200"/>
    </source>
</evidence>
<feature type="transmembrane region" description="Helical" evidence="5">
    <location>
        <begin position="68"/>
        <end position="92"/>
    </location>
</feature>
<feature type="transmembrane region" description="Helical" evidence="5">
    <location>
        <begin position="104"/>
        <end position="123"/>
    </location>
</feature>
<dbReference type="EMBL" id="VNKQ01000013">
    <property type="protein sequence ID" value="KAG0647093.1"/>
    <property type="molecule type" value="Genomic_DNA"/>
</dbReference>
<reference evidence="7" key="1">
    <citation type="submission" date="2019-07" db="EMBL/GenBank/DDBJ databases">
        <title>Hyphodiscus hymeniophilus genome sequencing and assembly.</title>
        <authorList>
            <person name="Kramer G."/>
            <person name="Nodwell J."/>
        </authorList>
    </citation>
    <scope>NUCLEOTIDE SEQUENCE</scope>
    <source>
        <strain evidence="7">ATCC 34498</strain>
    </source>
</reference>